<evidence type="ECO:0000256" key="3">
    <source>
        <dbReference type="ARBA" id="ARBA00022692"/>
    </source>
</evidence>
<feature type="transmembrane region" description="Helical" evidence="7">
    <location>
        <begin position="689"/>
        <end position="719"/>
    </location>
</feature>
<dbReference type="InterPro" id="IPR050250">
    <property type="entry name" value="Macrolide_Exporter_MacB"/>
</dbReference>
<comment type="subcellular location">
    <subcellularLocation>
        <location evidence="1">Cell membrane</location>
        <topology evidence="1">Multi-pass membrane protein</topology>
    </subcellularLocation>
</comment>
<feature type="domain" description="ABC3 transporter permease C-terminal" evidence="8">
    <location>
        <begin position="254"/>
        <end position="376"/>
    </location>
</feature>
<dbReference type="Pfam" id="PF12704">
    <property type="entry name" value="MacB_PCD"/>
    <property type="match status" value="1"/>
</dbReference>
<evidence type="ECO:0000256" key="5">
    <source>
        <dbReference type="ARBA" id="ARBA00023136"/>
    </source>
</evidence>
<protein>
    <submittedName>
        <fullName evidence="10">ABC transporter permease</fullName>
    </submittedName>
</protein>
<feature type="transmembrane region" description="Helical" evidence="7">
    <location>
        <begin position="423"/>
        <end position="447"/>
    </location>
</feature>
<evidence type="ECO:0000259" key="8">
    <source>
        <dbReference type="Pfam" id="PF02687"/>
    </source>
</evidence>
<feature type="domain" description="MacB-like periplasmic core" evidence="9">
    <location>
        <begin position="422"/>
        <end position="621"/>
    </location>
</feature>
<dbReference type="PANTHER" id="PTHR30572">
    <property type="entry name" value="MEMBRANE COMPONENT OF TRANSPORTER-RELATED"/>
    <property type="match status" value="1"/>
</dbReference>
<dbReference type="EMBL" id="CP108264">
    <property type="protein sequence ID" value="WTU71887.1"/>
    <property type="molecule type" value="Genomic_DNA"/>
</dbReference>
<gene>
    <name evidence="10" type="ORF">OG327_00270</name>
</gene>
<dbReference type="GO" id="GO:0005886">
    <property type="term" value="C:plasma membrane"/>
    <property type="evidence" value="ECO:0007669"/>
    <property type="project" value="UniProtKB-SubCell"/>
</dbReference>
<organism evidence="10">
    <name type="scientific">Streptomyces sp. NBC_00049</name>
    <dbReference type="NCBI Taxonomy" id="2903617"/>
    <lineage>
        <taxon>Bacteria</taxon>
        <taxon>Bacillati</taxon>
        <taxon>Actinomycetota</taxon>
        <taxon>Actinomycetes</taxon>
        <taxon>Kitasatosporales</taxon>
        <taxon>Streptomycetaceae</taxon>
        <taxon>Streptomyces</taxon>
    </lineage>
</organism>
<keyword evidence="2" id="KW-1003">Cell membrane</keyword>
<name>A0AAU2JIP1_9ACTN</name>
<dbReference type="Pfam" id="PF02687">
    <property type="entry name" value="FtsX"/>
    <property type="match status" value="2"/>
</dbReference>
<evidence type="ECO:0000256" key="4">
    <source>
        <dbReference type="ARBA" id="ARBA00022989"/>
    </source>
</evidence>
<accession>A0AAU2JIP1</accession>
<evidence type="ECO:0000259" key="9">
    <source>
        <dbReference type="Pfam" id="PF12704"/>
    </source>
</evidence>
<feature type="domain" description="ABC3 transporter permease C-terminal" evidence="8">
    <location>
        <begin position="649"/>
        <end position="768"/>
    </location>
</feature>
<feature type="transmembrane region" description="Helical" evidence="7">
    <location>
        <begin position="641"/>
        <end position="668"/>
    </location>
</feature>
<dbReference type="AlphaFoldDB" id="A0AAU2JIP1"/>
<feature type="transmembrane region" description="Helical" evidence="7">
    <location>
        <begin position="20"/>
        <end position="43"/>
    </location>
</feature>
<feature type="transmembrane region" description="Helical" evidence="7">
    <location>
        <begin position="298"/>
        <end position="321"/>
    </location>
</feature>
<dbReference type="PANTHER" id="PTHR30572:SF4">
    <property type="entry name" value="ABC TRANSPORTER PERMEASE YTRF"/>
    <property type="match status" value="1"/>
</dbReference>
<dbReference type="InterPro" id="IPR003838">
    <property type="entry name" value="ABC3_permease_C"/>
</dbReference>
<evidence type="ECO:0000256" key="6">
    <source>
        <dbReference type="ARBA" id="ARBA00038076"/>
    </source>
</evidence>
<keyword evidence="3 7" id="KW-0812">Transmembrane</keyword>
<evidence type="ECO:0000256" key="2">
    <source>
        <dbReference type="ARBA" id="ARBA00022475"/>
    </source>
</evidence>
<dbReference type="InterPro" id="IPR025857">
    <property type="entry name" value="MacB_PCD"/>
</dbReference>
<feature type="transmembrane region" description="Helical" evidence="7">
    <location>
        <begin position="348"/>
        <end position="367"/>
    </location>
</feature>
<proteinExistence type="inferred from homology"/>
<sequence>MSAVWRASRAAVARRRLQTVVLGVVVMVSSAMAVATLGLLAAVSGPFDKAYDAARGPHVVAEFDSAKTTAAQLADAAKASGVAATAGPYPQAVLRSPALSGDDAVALSSSLTVVGRDRPDTAVDRLVLSAGRWATGPGEIVLNEPAFIGTRQMESAHHLRTPDGVRLEVVGYATSAGDSAGGWVTPDQARALNAASLQMQYRFEDAGSEAALKAGLAAATREVPPDALTGTGSYLAIKANLAKGPNTYVPFLTVFGILGLIVSVLIVGNVVSGAVVSGFRHIGVLKALGFTPHQVTSVYLLMVTFPAAIGCALGTVMGGIAGEQLVRQAFWGIFGSELVSDEATVPTWVHPVVLIGMPALVALSALVPAMRARRLPAAVAISAGSVQQTGRGLTVQRALGASRLPRPVSLGLGWPFARPGRTALTLSTVVLGVTTVTLALGISASVVEFGHVQNQTDKIHVRVDVEDPRWAGPGTGPTHTDAELLAGLRSLPGAVHVSARTPVQTRLAGSPGTVRMGAETGDTAALHPALVRGRWIEGPDEVVVSSEFWRSHRLSLGDTLTLDASDGPRPQTVVGESLGGWDVTTLDWDRYAALSPSGRAQGFSVRLAKGTDPQDYAAAVGRLDPGLRAQVNGASDTVEKVVISVVSTLTVMLIIVSSLGVFNTVVLNTRERRKDLGMLKSIGMTPRQVIAMVVTSMAVLGAVGGLVGAPLGMLAHRIVIPITGHGTGLDLPDSMLRVWSRPLVALLAGSGCVIAALGAWIPARGAARAPAAEVLRTE</sequence>
<keyword evidence="4 7" id="KW-1133">Transmembrane helix</keyword>
<feature type="transmembrane region" description="Helical" evidence="7">
    <location>
        <begin position="248"/>
        <end position="277"/>
    </location>
</feature>
<evidence type="ECO:0000256" key="1">
    <source>
        <dbReference type="ARBA" id="ARBA00004651"/>
    </source>
</evidence>
<reference evidence="10" key="1">
    <citation type="submission" date="2022-10" db="EMBL/GenBank/DDBJ databases">
        <title>The complete genomes of actinobacterial strains from the NBC collection.</title>
        <authorList>
            <person name="Joergensen T.S."/>
            <person name="Alvarez Arevalo M."/>
            <person name="Sterndorff E.B."/>
            <person name="Faurdal D."/>
            <person name="Vuksanovic O."/>
            <person name="Mourched A.-S."/>
            <person name="Charusanti P."/>
            <person name="Shaw S."/>
            <person name="Blin K."/>
            <person name="Weber T."/>
        </authorList>
    </citation>
    <scope>NUCLEOTIDE SEQUENCE</scope>
    <source>
        <strain evidence="10">NBC_00049</strain>
    </source>
</reference>
<comment type="similarity">
    <text evidence="6">Belongs to the ABC-4 integral membrane protein family.</text>
</comment>
<feature type="transmembrane region" description="Helical" evidence="7">
    <location>
        <begin position="739"/>
        <end position="761"/>
    </location>
</feature>
<dbReference type="GO" id="GO:0022857">
    <property type="term" value="F:transmembrane transporter activity"/>
    <property type="evidence" value="ECO:0007669"/>
    <property type="project" value="TreeGrafter"/>
</dbReference>
<evidence type="ECO:0000256" key="7">
    <source>
        <dbReference type="SAM" id="Phobius"/>
    </source>
</evidence>
<evidence type="ECO:0000313" key="10">
    <source>
        <dbReference type="EMBL" id="WTU71887.1"/>
    </source>
</evidence>
<keyword evidence="5 7" id="KW-0472">Membrane</keyword>